<comment type="caution">
    <text evidence="2">The sequence shown here is derived from an EMBL/GenBank/DDBJ whole genome shotgun (WGS) entry which is preliminary data.</text>
</comment>
<evidence type="ECO:0000256" key="1">
    <source>
        <dbReference type="SAM" id="Phobius"/>
    </source>
</evidence>
<dbReference type="AlphaFoldDB" id="A0A9J5Z2S4"/>
<dbReference type="EMBL" id="JACXVP010000005">
    <property type="protein sequence ID" value="KAG5606199.1"/>
    <property type="molecule type" value="Genomic_DNA"/>
</dbReference>
<gene>
    <name evidence="2" type="ORF">H5410_027691</name>
</gene>
<proteinExistence type="predicted"/>
<dbReference type="Proteomes" id="UP000824120">
    <property type="component" value="Chromosome 5"/>
</dbReference>
<keyword evidence="1" id="KW-1133">Transmembrane helix</keyword>
<keyword evidence="3" id="KW-1185">Reference proteome</keyword>
<keyword evidence="1" id="KW-0472">Membrane</keyword>
<reference evidence="2 3" key="1">
    <citation type="submission" date="2020-09" db="EMBL/GenBank/DDBJ databases">
        <title>De no assembly of potato wild relative species, Solanum commersonii.</title>
        <authorList>
            <person name="Cho K."/>
        </authorList>
    </citation>
    <scope>NUCLEOTIDE SEQUENCE [LARGE SCALE GENOMIC DNA]</scope>
    <source>
        <strain evidence="2">LZ3.2</strain>
        <tissue evidence="2">Leaf</tissue>
    </source>
</reference>
<protein>
    <submittedName>
        <fullName evidence="2">Uncharacterized protein</fullName>
    </submittedName>
</protein>
<accession>A0A9J5Z2S4</accession>
<keyword evidence="1" id="KW-0812">Transmembrane</keyword>
<feature type="transmembrane region" description="Helical" evidence="1">
    <location>
        <begin position="49"/>
        <end position="67"/>
    </location>
</feature>
<sequence>MCCEGSLSAVSCMDDPPFGLPHCLLALAFSIFAFWIIGRYSTTSQNCSVTHLLLPFIADMIFFLQGSTHWNFG</sequence>
<evidence type="ECO:0000313" key="3">
    <source>
        <dbReference type="Proteomes" id="UP000824120"/>
    </source>
</evidence>
<evidence type="ECO:0000313" key="2">
    <source>
        <dbReference type="EMBL" id="KAG5606199.1"/>
    </source>
</evidence>
<feature type="transmembrane region" description="Helical" evidence="1">
    <location>
        <begin position="18"/>
        <end position="37"/>
    </location>
</feature>
<organism evidence="2 3">
    <name type="scientific">Solanum commersonii</name>
    <name type="common">Commerson's wild potato</name>
    <name type="synonym">Commerson's nightshade</name>
    <dbReference type="NCBI Taxonomy" id="4109"/>
    <lineage>
        <taxon>Eukaryota</taxon>
        <taxon>Viridiplantae</taxon>
        <taxon>Streptophyta</taxon>
        <taxon>Embryophyta</taxon>
        <taxon>Tracheophyta</taxon>
        <taxon>Spermatophyta</taxon>
        <taxon>Magnoliopsida</taxon>
        <taxon>eudicotyledons</taxon>
        <taxon>Gunneridae</taxon>
        <taxon>Pentapetalae</taxon>
        <taxon>asterids</taxon>
        <taxon>lamiids</taxon>
        <taxon>Solanales</taxon>
        <taxon>Solanaceae</taxon>
        <taxon>Solanoideae</taxon>
        <taxon>Solaneae</taxon>
        <taxon>Solanum</taxon>
    </lineage>
</organism>
<name>A0A9J5Z2S4_SOLCO</name>